<feature type="transmembrane region" description="Helical" evidence="3">
    <location>
        <begin position="155"/>
        <end position="182"/>
    </location>
</feature>
<dbReference type="RefSeq" id="WP_307331737.1">
    <property type="nucleotide sequence ID" value="NZ_JAUSUG010000031.1"/>
</dbReference>
<reference evidence="4 5" key="1">
    <citation type="submission" date="2023-07" db="EMBL/GenBank/DDBJ databases">
        <title>Genomic Encyclopedia of Type Strains, Phase IV (KMG-IV): sequencing the most valuable type-strain genomes for metagenomic binning, comparative biology and taxonomic classification.</title>
        <authorList>
            <person name="Goeker M."/>
        </authorList>
    </citation>
    <scope>NUCLEOTIDE SEQUENCE [LARGE SCALE GENOMIC DNA]</scope>
    <source>
        <strain evidence="4 5">DSM 9768</strain>
    </source>
</reference>
<proteinExistence type="inferred from homology"/>
<feature type="transmembrane region" description="Helical" evidence="3">
    <location>
        <begin position="64"/>
        <end position="83"/>
    </location>
</feature>
<evidence type="ECO:0000256" key="2">
    <source>
        <dbReference type="PIRNR" id="PIRNR016661"/>
    </source>
</evidence>
<accession>A0ABU0A2E1</accession>
<dbReference type="EMBL" id="JAUSUG010000031">
    <property type="protein sequence ID" value="MDQ0257661.1"/>
    <property type="molecule type" value="Genomic_DNA"/>
</dbReference>
<dbReference type="PIRSF" id="PIRSF016661">
    <property type="entry name" value="BioY"/>
    <property type="match status" value="1"/>
</dbReference>
<dbReference type="PANTHER" id="PTHR34295">
    <property type="entry name" value="BIOTIN TRANSPORTER BIOY"/>
    <property type="match status" value="1"/>
</dbReference>
<keyword evidence="3" id="KW-1133">Transmembrane helix</keyword>
<comment type="similarity">
    <text evidence="1 2">Belongs to the BioY family.</text>
</comment>
<sequence length="202" mass="21576">MTRLKTNRSKFKVIELTKAAMFIALMAIAANLTAMITIGGVPLTFQTVVAILAGVLLGKKVGTLSMLGYALIGLLGAPVFAQFKGGLQVITSPTFGFILSFIVLAFVVGLIVEKSKKTTLFTYFIACLVGLALNYGIGVPYLYFYTITVTGASDVSFILITLSMTPFFIKDIILVIFTAMICPRVAKALALSTSHQNNSISA</sequence>
<keyword evidence="2 3" id="KW-0472">Membrane</keyword>
<evidence type="ECO:0000313" key="5">
    <source>
        <dbReference type="Proteomes" id="UP001230005"/>
    </source>
</evidence>
<gene>
    <name evidence="4" type="ORF">J2S74_005123</name>
</gene>
<dbReference type="PANTHER" id="PTHR34295:SF1">
    <property type="entry name" value="BIOTIN TRANSPORTER BIOY"/>
    <property type="match status" value="1"/>
</dbReference>
<keyword evidence="3" id="KW-0812">Transmembrane</keyword>
<keyword evidence="2" id="KW-0813">Transport</keyword>
<organism evidence="4 5">
    <name type="scientific">Evansella vedderi</name>
    <dbReference type="NCBI Taxonomy" id="38282"/>
    <lineage>
        <taxon>Bacteria</taxon>
        <taxon>Bacillati</taxon>
        <taxon>Bacillota</taxon>
        <taxon>Bacilli</taxon>
        <taxon>Bacillales</taxon>
        <taxon>Bacillaceae</taxon>
        <taxon>Evansella</taxon>
    </lineage>
</organism>
<evidence type="ECO:0000313" key="4">
    <source>
        <dbReference type="EMBL" id="MDQ0257661.1"/>
    </source>
</evidence>
<dbReference type="Gene3D" id="1.10.1760.20">
    <property type="match status" value="1"/>
</dbReference>
<keyword evidence="2" id="KW-1003">Cell membrane</keyword>
<dbReference type="Proteomes" id="UP001230005">
    <property type="component" value="Unassembled WGS sequence"/>
</dbReference>
<name>A0ABU0A2E1_9BACI</name>
<protein>
    <recommendedName>
        <fullName evidence="2">Biotin transporter</fullName>
    </recommendedName>
</protein>
<dbReference type="InterPro" id="IPR003784">
    <property type="entry name" value="BioY"/>
</dbReference>
<evidence type="ECO:0000256" key="3">
    <source>
        <dbReference type="SAM" id="Phobius"/>
    </source>
</evidence>
<keyword evidence="5" id="KW-1185">Reference proteome</keyword>
<feature type="transmembrane region" description="Helical" evidence="3">
    <location>
        <begin position="12"/>
        <end position="30"/>
    </location>
</feature>
<evidence type="ECO:0000256" key="1">
    <source>
        <dbReference type="ARBA" id="ARBA00010692"/>
    </source>
</evidence>
<comment type="subcellular location">
    <subcellularLocation>
        <location evidence="2">Cell membrane</location>
        <topology evidence="2">Multi-pass membrane protein</topology>
    </subcellularLocation>
</comment>
<dbReference type="Pfam" id="PF02632">
    <property type="entry name" value="BioY"/>
    <property type="match status" value="1"/>
</dbReference>
<feature type="transmembrane region" description="Helical" evidence="3">
    <location>
        <begin position="36"/>
        <end position="57"/>
    </location>
</feature>
<feature type="transmembrane region" description="Helical" evidence="3">
    <location>
        <begin position="120"/>
        <end position="143"/>
    </location>
</feature>
<comment type="caution">
    <text evidence="4">The sequence shown here is derived from an EMBL/GenBank/DDBJ whole genome shotgun (WGS) entry which is preliminary data.</text>
</comment>
<feature type="transmembrane region" description="Helical" evidence="3">
    <location>
        <begin position="95"/>
        <end position="113"/>
    </location>
</feature>